<evidence type="ECO:0000256" key="1">
    <source>
        <dbReference type="SAM" id="SignalP"/>
    </source>
</evidence>
<dbReference type="AlphaFoldDB" id="A0A0C9RX84"/>
<evidence type="ECO:0000313" key="3">
    <source>
        <dbReference type="EMBL" id="JAG92241.1"/>
    </source>
</evidence>
<dbReference type="SMART" id="SM00131">
    <property type="entry name" value="KU"/>
    <property type="match status" value="1"/>
</dbReference>
<feature type="domain" description="BPTI/Kunitz inhibitor" evidence="2">
    <location>
        <begin position="26"/>
        <end position="82"/>
    </location>
</feature>
<proteinExistence type="evidence at transcript level"/>
<name>A0A0C9RX84_AMBAM</name>
<feature type="signal peptide" evidence="1">
    <location>
        <begin position="1"/>
        <end position="21"/>
    </location>
</feature>
<dbReference type="Pfam" id="PF00014">
    <property type="entry name" value="Kunitz_BPTI"/>
    <property type="match status" value="1"/>
</dbReference>
<keyword evidence="1" id="KW-0732">Signal</keyword>
<dbReference type="PROSITE" id="PS50279">
    <property type="entry name" value="BPTI_KUNITZ_2"/>
    <property type="match status" value="1"/>
</dbReference>
<feature type="chain" id="PRO_5002202565" evidence="1">
    <location>
        <begin position="22"/>
        <end position="154"/>
    </location>
</feature>
<dbReference type="EMBL" id="GBZX01000499">
    <property type="protein sequence ID" value="JAG92241.1"/>
    <property type="molecule type" value="mRNA"/>
</dbReference>
<accession>A0A0C9RX84</accession>
<reference evidence="3" key="1">
    <citation type="journal article" date="2015" name="PLoS ONE">
        <title>An Insight into the Sialome of the Lone Star Tick, Amblyomma americanum, with a Glimpse on Its Time Dependent Gene Expression.</title>
        <authorList>
            <person name="Karim S."/>
            <person name="Ribeiro J.M."/>
        </authorList>
    </citation>
    <scope>NUCLEOTIDE SEQUENCE</scope>
    <source>
        <tissue evidence="3">Salivary gland</tissue>
    </source>
</reference>
<dbReference type="SUPFAM" id="SSF57362">
    <property type="entry name" value="BPTI-like"/>
    <property type="match status" value="2"/>
</dbReference>
<sequence length="154" mass="17798">MQLLTIFALFCLLAPPLSARAQPKHCQKPARSATKTCYNEANYTLRFTYNHTSEKCDQIWWSSCSRRSKNSFGTFKECMNECNPTSKCLQTRVKHKGWIPLKTSYVFDINTLNCTKEKSFRTPDTGSEYNRFLKEEDCKNTCEPDLVQIIRSSG</sequence>
<evidence type="ECO:0000259" key="2">
    <source>
        <dbReference type="PROSITE" id="PS50279"/>
    </source>
</evidence>
<dbReference type="GO" id="GO:0004867">
    <property type="term" value="F:serine-type endopeptidase inhibitor activity"/>
    <property type="evidence" value="ECO:0007669"/>
    <property type="project" value="InterPro"/>
</dbReference>
<organism evidence="3">
    <name type="scientific">Amblyomma americanum</name>
    <name type="common">Lone star tick</name>
    <dbReference type="NCBI Taxonomy" id="6943"/>
    <lineage>
        <taxon>Eukaryota</taxon>
        <taxon>Metazoa</taxon>
        <taxon>Ecdysozoa</taxon>
        <taxon>Arthropoda</taxon>
        <taxon>Chelicerata</taxon>
        <taxon>Arachnida</taxon>
        <taxon>Acari</taxon>
        <taxon>Parasitiformes</taxon>
        <taxon>Ixodida</taxon>
        <taxon>Ixodoidea</taxon>
        <taxon>Ixodidae</taxon>
        <taxon>Amblyomminae</taxon>
        <taxon>Amblyomma</taxon>
    </lineage>
</organism>
<dbReference type="InterPro" id="IPR002223">
    <property type="entry name" value="Kunitz_BPTI"/>
</dbReference>
<dbReference type="Gene3D" id="4.10.410.10">
    <property type="entry name" value="Pancreatic trypsin inhibitor Kunitz domain"/>
    <property type="match status" value="1"/>
</dbReference>
<dbReference type="InterPro" id="IPR036880">
    <property type="entry name" value="Kunitz_BPTI_sf"/>
</dbReference>
<protein>
    <submittedName>
        <fullName evidence="3">Putative tick kunitz 1</fullName>
    </submittedName>
</protein>